<dbReference type="InterPro" id="IPR036526">
    <property type="entry name" value="C-N_Hydrolase_sf"/>
</dbReference>
<evidence type="ECO:0000259" key="11">
    <source>
        <dbReference type="PROSITE" id="PS50263"/>
    </source>
</evidence>
<dbReference type="GO" id="GO:0005524">
    <property type="term" value="F:ATP binding"/>
    <property type="evidence" value="ECO:0007669"/>
    <property type="project" value="UniProtKB-UniRule"/>
</dbReference>
<feature type="active site" description="For glutaminase activity" evidence="8">
    <location>
        <position position="111"/>
    </location>
</feature>
<evidence type="ECO:0000256" key="3">
    <source>
        <dbReference type="ARBA" id="ARBA00007145"/>
    </source>
</evidence>
<evidence type="ECO:0000256" key="7">
    <source>
        <dbReference type="ARBA" id="ARBA00023027"/>
    </source>
</evidence>
<dbReference type="InterPro" id="IPR003694">
    <property type="entry name" value="NAD_synthase"/>
</dbReference>
<comment type="catalytic activity">
    <reaction evidence="8">
        <text>deamido-NAD(+) + L-glutamine + ATP + H2O = L-glutamate + AMP + diphosphate + NAD(+) + H(+)</text>
        <dbReference type="Rhea" id="RHEA:24384"/>
        <dbReference type="ChEBI" id="CHEBI:15377"/>
        <dbReference type="ChEBI" id="CHEBI:15378"/>
        <dbReference type="ChEBI" id="CHEBI:29985"/>
        <dbReference type="ChEBI" id="CHEBI:30616"/>
        <dbReference type="ChEBI" id="CHEBI:33019"/>
        <dbReference type="ChEBI" id="CHEBI:57540"/>
        <dbReference type="ChEBI" id="CHEBI:58359"/>
        <dbReference type="ChEBI" id="CHEBI:58437"/>
        <dbReference type="ChEBI" id="CHEBI:456215"/>
        <dbReference type="EC" id="6.3.5.1"/>
    </reaction>
</comment>
<name>A0A075HYX8_9EURY</name>
<evidence type="ECO:0000256" key="10">
    <source>
        <dbReference type="SAM" id="MobiDB-lite"/>
    </source>
</evidence>
<keyword evidence="5 8" id="KW-0547">Nucleotide-binding</keyword>
<evidence type="ECO:0000313" key="12">
    <source>
        <dbReference type="EMBL" id="AIF19792.1"/>
    </source>
</evidence>
<feature type="region of interest" description="Disordered" evidence="10">
    <location>
        <begin position="480"/>
        <end position="501"/>
    </location>
</feature>
<feature type="domain" description="CN hydrolase" evidence="11">
    <location>
        <begin position="3"/>
        <end position="258"/>
    </location>
</feature>
<dbReference type="GO" id="GO:0004359">
    <property type="term" value="F:glutaminase activity"/>
    <property type="evidence" value="ECO:0007669"/>
    <property type="project" value="InterPro"/>
</dbReference>
<evidence type="ECO:0000256" key="6">
    <source>
        <dbReference type="ARBA" id="ARBA00022840"/>
    </source>
</evidence>
<comment type="caution">
    <text evidence="8">Lacks conserved residue(s) required for the propagation of feature annotation.</text>
</comment>
<sequence>MGLVVALLQLNPTVGDLAGNAAEVERAVALAAANGADLAVTSELVISGYPPRDLLLDPEFIQRCADVTAAIETPIPLIVGTPLPPTSDRHLPGNGSMRIVPGRKAKVATRKQLLPTYDVFDELRYFEPDKAPGILRLSENLSIGVTICEDAWQHAGEVPADYDADPIEQLAAWQHQGEPLALSVNLSSSPYHLHKEGTRGDVVRAAAKTLGHPYLLCNQIGGNDDLLFDGRSLAAWPDGRMIQAPSWCSGVLLVDIEDGNGETSRWLPWPDGECCTECNCKVERVDAGSEPSVPESGTDLLAAITTGLGDYCRKSGIKKLVLGMSGGLDSSVCAAIAVRAVGAKNVLGLSMPSRYSSDHSIADAKATAEALGIELHTHSITALHQAAEAELNDELVDGNPVARENIQSRLRGMMVMAAANSRGAMAITTGNKSELAMGYCTLYGDMVGGYAPIGDLYKSEVYDVARALNSEAVQFGQAPPITESTLTKPPSAELAPDQTDEDTLPPYETLDAILHAHIEEGASSSTLIASGFDEALVNWILERLHSNEHKRWQMSPAPRVSNRAFGQGWRQPLAAKK</sequence>
<reference evidence="12" key="1">
    <citation type="journal article" date="2014" name="Genome Biol. Evol.">
        <title>Pangenome evidence for extensive interdomain horizontal transfer affecting lineage core and shell genes in uncultured planktonic thaumarchaeota and euryarchaeota.</title>
        <authorList>
            <person name="Deschamps P."/>
            <person name="Zivanovic Y."/>
            <person name="Moreira D."/>
            <person name="Rodriguez-Valera F."/>
            <person name="Lopez-Garcia P."/>
        </authorList>
    </citation>
    <scope>NUCLEOTIDE SEQUENCE</scope>
</reference>
<proteinExistence type="inferred from homology"/>
<comment type="similarity">
    <text evidence="3 8">In the C-terminal section; belongs to the NAD synthetase family.</text>
</comment>
<dbReference type="NCBIfam" id="NF010588">
    <property type="entry name" value="PRK13981.1"/>
    <property type="match status" value="1"/>
</dbReference>
<dbReference type="AlphaFoldDB" id="A0A075HYX8"/>
<evidence type="ECO:0000256" key="4">
    <source>
        <dbReference type="ARBA" id="ARBA00022598"/>
    </source>
</evidence>
<feature type="active site" description="Nucleophile; for glutaminase activity" evidence="8">
    <location>
        <position position="148"/>
    </location>
</feature>
<dbReference type="PIRSF" id="PIRSF006630">
    <property type="entry name" value="NADS_GAT"/>
    <property type="match status" value="1"/>
</dbReference>
<dbReference type="Pfam" id="PF02540">
    <property type="entry name" value="NAD_synthase"/>
    <property type="match status" value="1"/>
</dbReference>
<dbReference type="EMBL" id="KF901147">
    <property type="protein sequence ID" value="AIF19792.1"/>
    <property type="molecule type" value="Genomic_DNA"/>
</dbReference>
<dbReference type="InterPro" id="IPR014445">
    <property type="entry name" value="Gln-dep_NAD_synthase"/>
</dbReference>
<keyword evidence="6 8" id="KW-0067">ATP-binding</keyword>
<protein>
    <recommendedName>
        <fullName evidence="8">Glutamine-dependent NAD(+) synthetase</fullName>
        <ecNumber evidence="8">6.3.5.1</ecNumber>
    </recommendedName>
    <alternativeName>
        <fullName evidence="8">NAD(+) synthase [glutamine-hydrolyzing]</fullName>
    </alternativeName>
</protein>
<feature type="active site" description="Proton acceptor; for glutaminase activity" evidence="8">
    <location>
        <position position="43"/>
    </location>
</feature>
<comment type="function">
    <text evidence="8">Catalyzes the ATP-dependent amidation of deamido-NAD to form NAD. Uses L-glutamine as a nitrogen source.</text>
</comment>
<feature type="binding site" evidence="8">
    <location>
        <position position="117"/>
    </location>
    <ligand>
        <name>L-glutamine</name>
        <dbReference type="ChEBI" id="CHEBI:58359"/>
    </ligand>
</feature>
<accession>A0A075HYX8</accession>
<dbReference type="Pfam" id="PF00795">
    <property type="entry name" value="CN_hydrolase"/>
    <property type="match status" value="1"/>
</dbReference>
<feature type="binding site" evidence="8">
    <location>
        <position position="434"/>
    </location>
    <ligand>
        <name>deamido-NAD(+)</name>
        <dbReference type="ChEBI" id="CHEBI:58437"/>
        <note>ligand shared between two neighboring subunits</note>
    </ligand>
</feature>
<dbReference type="Gene3D" id="3.40.50.620">
    <property type="entry name" value="HUPs"/>
    <property type="match status" value="1"/>
</dbReference>
<feature type="binding site" evidence="8">
    <location>
        <position position="195"/>
    </location>
    <ligand>
        <name>L-glutamine</name>
        <dbReference type="ChEBI" id="CHEBI:58359"/>
    </ligand>
</feature>
<feature type="binding site" evidence="8">
    <location>
        <begin position="323"/>
        <end position="330"/>
    </location>
    <ligand>
        <name>ATP</name>
        <dbReference type="ChEBI" id="CHEBI:30616"/>
    </ligand>
</feature>
<dbReference type="PROSITE" id="PS50263">
    <property type="entry name" value="CN_HYDROLASE"/>
    <property type="match status" value="1"/>
</dbReference>
<dbReference type="FunFam" id="3.40.50.620:FF:000106">
    <property type="entry name" value="Glutamine-dependent NAD(+) synthetase"/>
    <property type="match status" value="1"/>
</dbReference>
<evidence type="ECO:0000256" key="8">
    <source>
        <dbReference type="HAMAP-Rule" id="MF_02090"/>
    </source>
</evidence>
<dbReference type="EC" id="6.3.5.1" evidence="8"/>
<evidence type="ECO:0000256" key="1">
    <source>
        <dbReference type="ARBA" id="ARBA00005188"/>
    </source>
</evidence>
<keyword evidence="7 8" id="KW-0520">NAD</keyword>
<dbReference type="HAMAP" id="MF_02090">
    <property type="entry name" value="NadE_glutamine_dep"/>
    <property type="match status" value="1"/>
</dbReference>
<feature type="binding site" evidence="8">
    <location>
        <position position="189"/>
    </location>
    <ligand>
        <name>L-glutamine</name>
        <dbReference type="ChEBI" id="CHEBI:58359"/>
    </ligand>
</feature>
<comment type="pathway">
    <text evidence="1 8">Cofactor biosynthesis; NAD(+) biosynthesis; NAD(+) from deamido-NAD(+) (L-Gln route): step 1/1.</text>
</comment>
<dbReference type="InterPro" id="IPR014729">
    <property type="entry name" value="Rossmann-like_a/b/a_fold"/>
</dbReference>
<dbReference type="GO" id="GO:0005737">
    <property type="term" value="C:cytoplasm"/>
    <property type="evidence" value="ECO:0007669"/>
    <property type="project" value="InterPro"/>
</dbReference>
<dbReference type="SUPFAM" id="SSF52402">
    <property type="entry name" value="Adenine nucleotide alpha hydrolases-like"/>
    <property type="match status" value="1"/>
</dbReference>
<feature type="binding site" evidence="8">
    <location>
        <position position="429"/>
    </location>
    <ligand>
        <name>ATP</name>
        <dbReference type="ChEBI" id="CHEBI:30616"/>
    </ligand>
</feature>
<feature type="binding site" evidence="8">
    <location>
        <position position="550"/>
    </location>
    <ligand>
        <name>deamido-NAD(+)</name>
        <dbReference type="ChEBI" id="CHEBI:58437"/>
        <note>ligand shared between two neighboring subunits</note>
    </ligand>
</feature>
<dbReference type="Gene3D" id="3.60.110.10">
    <property type="entry name" value="Carbon-nitrogen hydrolase"/>
    <property type="match status" value="1"/>
</dbReference>
<evidence type="ECO:0000256" key="9">
    <source>
        <dbReference type="RuleBase" id="RU003811"/>
    </source>
</evidence>
<dbReference type="GO" id="GO:0003952">
    <property type="term" value="F:NAD+ synthase (glutamine-hydrolyzing) activity"/>
    <property type="evidence" value="ECO:0007669"/>
    <property type="project" value="UniProtKB-EC"/>
</dbReference>
<gene>
    <name evidence="12" type="primary">NADSYN1</name>
    <name evidence="8 12" type="synonym">nadE</name>
    <name evidence="12" type="synonym">QNS1</name>
</gene>
<feature type="binding site" evidence="8">
    <location>
        <position position="405"/>
    </location>
    <ligand>
        <name>deamido-NAD(+)</name>
        <dbReference type="ChEBI" id="CHEBI:58437"/>
        <note>ligand shared between two neighboring subunits</note>
    </ligand>
</feature>
<dbReference type="UniPathway" id="UPA00253">
    <property type="reaction ID" value="UER00334"/>
</dbReference>
<dbReference type="CDD" id="cd00553">
    <property type="entry name" value="NAD_synthase"/>
    <property type="match status" value="1"/>
</dbReference>
<dbReference type="InterPro" id="IPR003010">
    <property type="entry name" value="C-N_Hydrolase"/>
</dbReference>
<dbReference type="PANTHER" id="PTHR23090:SF9">
    <property type="entry name" value="GLUTAMINE-DEPENDENT NAD(+) SYNTHETASE"/>
    <property type="match status" value="1"/>
</dbReference>
<evidence type="ECO:0000256" key="5">
    <source>
        <dbReference type="ARBA" id="ARBA00022741"/>
    </source>
</evidence>
<evidence type="ECO:0000256" key="2">
    <source>
        <dbReference type="ARBA" id="ARBA00005859"/>
    </source>
</evidence>
<dbReference type="GO" id="GO:0009435">
    <property type="term" value="P:NAD+ biosynthetic process"/>
    <property type="evidence" value="ECO:0007669"/>
    <property type="project" value="UniProtKB-UniRule"/>
</dbReference>
<dbReference type="GO" id="GO:0008795">
    <property type="term" value="F:NAD+ synthase activity"/>
    <property type="evidence" value="ECO:0007669"/>
    <property type="project" value="UniProtKB-UniRule"/>
</dbReference>
<comment type="similarity">
    <text evidence="2 9">Belongs to the NAD synthetase family.</text>
</comment>
<dbReference type="CDD" id="cd07570">
    <property type="entry name" value="GAT_Gln-NAD-synth"/>
    <property type="match status" value="1"/>
</dbReference>
<dbReference type="NCBIfam" id="TIGR00552">
    <property type="entry name" value="nadE"/>
    <property type="match status" value="1"/>
</dbReference>
<organism evidence="12">
    <name type="scientific">uncultured marine group II/III euryarchaeote KM3_87_G01</name>
    <dbReference type="NCBI Taxonomy" id="1456533"/>
    <lineage>
        <taxon>Archaea</taxon>
        <taxon>Methanobacteriati</taxon>
        <taxon>Methanobacteriota</taxon>
        <taxon>environmental samples</taxon>
    </lineage>
</organism>
<keyword evidence="4 8" id="KW-0436">Ligase</keyword>
<dbReference type="InterPro" id="IPR022310">
    <property type="entry name" value="NAD/GMP_synthase"/>
</dbReference>
<dbReference type="SUPFAM" id="SSF56317">
    <property type="entry name" value="Carbon-nitrogen hydrolase"/>
    <property type="match status" value="1"/>
</dbReference>
<dbReference type="PANTHER" id="PTHR23090">
    <property type="entry name" value="NH 3 /GLUTAMINE-DEPENDENT NAD + SYNTHETASE"/>
    <property type="match status" value="1"/>
</dbReference>